<feature type="transmembrane region" description="Helical" evidence="7">
    <location>
        <begin position="154"/>
        <end position="177"/>
    </location>
</feature>
<evidence type="ECO:0000256" key="6">
    <source>
        <dbReference type="SAM" id="MobiDB-lite"/>
    </source>
</evidence>
<reference evidence="8 9" key="1">
    <citation type="journal article" date="2011" name="J. Bacteriol.">
        <title>Genome sequence of the 1,4-dioxane-degrading Pseudonocardia dioxanivorans strain CB1190.</title>
        <authorList>
            <person name="Sales C.M."/>
            <person name="Mahendra S."/>
            <person name="Grostern A."/>
            <person name="Parales R.E."/>
            <person name="Goodwin L.A."/>
            <person name="Woyke T."/>
            <person name="Nolan M."/>
            <person name="Lapidus A."/>
            <person name="Chertkov O."/>
            <person name="Ovchinnikova G."/>
            <person name="Sczyrba A."/>
            <person name="Alvarez-Cohen L."/>
        </authorList>
    </citation>
    <scope>NUCLEOTIDE SEQUENCE [LARGE SCALE GENOMIC DNA]</scope>
    <source>
        <strain evidence="9">ATCC 55486 / DSM 44775 / JCM 13855 / CB1190</strain>
    </source>
</reference>
<evidence type="ECO:0000313" key="9">
    <source>
        <dbReference type="Proteomes" id="UP000007809"/>
    </source>
</evidence>
<evidence type="ECO:0000256" key="5">
    <source>
        <dbReference type="ARBA" id="ARBA00023136"/>
    </source>
</evidence>
<keyword evidence="3 7" id="KW-0812">Transmembrane</keyword>
<dbReference type="KEGG" id="pdx:Psed_5219"/>
<dbReference type="STRING" id="675635.Psed_5219"/>
<evidence type="ECO:0000313" key="8">
    <source>
        <dbReference type="EMBL" id="AEA27356.1"/>
    </source>
</evidence>
<dbReference type="EMBL" id="CP002593">
    <property type="protein sequence ID" value="AEA27356.1"/>
    <property type="molecule type" value="Genomic_DNA"/>
</dbReference>
<feature type="transmembrane region" description="Helical" evidence="7">
    <location>
        <begin position="274"/>
        <end position="293"/>
    </location>
</feature>
<feature type="transmembrane region" description="Helical" evidence="7">
    <location>
        <begin position="238"/>
        <end position="267"/>
    </location>
</feature>
<proteinExistence type="inferred from homology"/>
<evidence type="ECO:0000256" key="7">
    <source>
        <dbReference type="SAM" id="Phobius"/>
    </source>
</evidence>
<keyword evidence="9" id="KW-1185">Reference proteome</keyword>
<comment type="similarity">
    <text evidence="2">Belongs to the autoinducer-2 exporter (AI-2E) (TC 2.A.86) family.</text>
</comment>
<dbReference type="PANTHER" id="PTHR21716:SF64">
    <property type="entry name" value="AI-2 TRANSPORT PROTEIN TQSA"/>
    <property type="match status" value="1"/>
</dbReference>
<dbReference type="eggNOG" id="COG0628">
    <property type="taxonomic scope" value="Bacteria"/>
</dbReference>
<evidence type="ECO:0000256" key="4">
    <source>
        <dbReference type="ARBA" id="ARBA00022989"/>
    </source>
</evidence>
<sequence length="389" mass="40358">MGQNPAMTDSPGPVVPSSPLPRGLIVLLSVAAAVVTVAGLKAFSSILGPVFLALMLTVAVHPLMGRLRGRGVPVWLATLLTLLATFAVVIALAAALALSVARLATLLPSYQDRFAALLGDVDALLASLGVGHEQVRAALSQIDLGTIAGLVGDVLVGLTGAFSDLVFILALLLFMGIDAARFGRGVRSLTGERPGIVTALETFARGTRSYLVVTTVFGLIVAVADTIAVWALGIPLPLLWGLLAFITNYIPNIGFIIGLAPPAILGLLEGGPKLMVIVIVVYCVINFVIQSVIQPKYVGDAVDLSLTLTFLSLVFWGWVVGPLGALLAIPLTLLTKALLVDIDPGTRWVSRLLTSSAVADVPPRAEAEPGEPADGPSDVEPLTERPGDG</sequence>
<evidence type="ECO:0000256" key="3">
    <source>
        <dbReference type="ARBA" id="ARBA00022692"/>
    </source>
</evidence>
<feature type="transmembrane region" description="Helical" evidence="7">
    <location>
        <begin position="46"/>
        <end position="64"/>
    </location>
</feature>
<dbReference type="GO" id="GO:0016020">
    <property type="term" value="C:membrane"/>
    <property type="evidence" value="ECO:0007669"/>
    <property type="project" value="UniProtKB-SubCell"/>
</dbReference>
<dbReference type="PANTHER" id="PTHR21716">
    <property type="entry name" value="TRANSMEMBRANE PROTEIN"/>
    <property type="match status" value="1"/>
</dbReference>
<evidence type="ECO:0000256" key="2">
    <source>
        <dbReference type="ARBA" id="ARBA00009773"/>
    </source>
</evidence>
<comment type="subcellular location">
    <subcellularLocation>
        <location evidence="1">Membrane</location>
        <topology evidence="1">Multi-pass membrane protein</topology>
    </subcellularLocation>
</comment>
<dbReference type="InterPro" id="IPR002549">
    <property type="entry name" value="AI-2E-like"/>
</dbReference>
<dbReference type="AlphaFoldDB" id="F4CTD1"/>
<keyword evidence="4 7" id="KW-1133">Transmembrane helix</keyword>
<protein>
    <recommendedName>
        <fullName evidence="10">AI-2E family transporter</fullName>
    </recommendedName>
</protein>
<keyword evidence="5 7" id="KW-0472">Membrane</keyword>
<dbReference type="HOGENOM" id="CLU_031275_0_4_11"/>
<organism evidence="8 9">
    <name type="scientific">Pseudonocardia dioxanivorans (strain ATCC 55486 / DSM 44775 / JCM 13855 / CB1190)</name>
    <dbReference type="NCBI Taxonomy" id="675635"/>
    <lineage>
        <taxon>Bacteria</taxon>
        <taxon>Bacillati</taxon>
        <taxon>Actinomycetota</taxon>
        <taxon>Actinomycetes</taxon>
        <taxon>Pseudonocardiales</taxon>
        <taxon>Pseudonocardiaceae</taxon>
        <taxon>Pseudonocardia</taxon>
    </lineage>
</organism>
<evidence type="ECO:0000256" key="1">
    <source>
        <dbReference type="ARBA" id="ARBA00004141"/>
    </source>
</evidence>
<feature type="transmembrane region" description="Helical" evidence="7">
    <location>
        <begin position="313"/>
        <end position="334"/>
    </location>
</feature>
<feature type="transmembrane region" description="Helical" evidence="7">
    <location>
        <begin position="76"/>
        <end position="101"/>
    </location>
</feature>
<dbReference type="Pfam" id="PF01594">
    <property type="entry name" value="AI-2E_transport"/>
    <property type="match status" value="1"/>
</dbReference>
<dbReference type="Proteomes" id="UP000007809">
    <property type="component" value="Chromosome"/>
</dbReference>
<feature type="region of interest" description="Disordered" evidence="6">
    <location>
        <begin position="360"/>
        <end position="389"/>
    </location>
</feature>
<feature type="transmembrane region" description="Helical" evidence="7">
    <location>
        <begin position="210"/>
        <end position="232"/>
    </location>
</feature>
<name>F4CTD1_PSEUX</name>
<gene>
    <name evidence="8" type="ordered locus">Psed_5219</name>
</gene>
<feature type="transmembrane region" description="Helical" evidence="7">
    <location>
        <begin position="20"/>
        <end position="40"/>
    </location>
</feature>
<evidence type="ECO:0008006" key="10">
    <source>
        <dbReference type="Google" id="ProtNLM"/>
    </source>
</evidence>
<accession>F4CTD1</accession>
<dbReference type="GO" id="GO:0055085">
    <property type="term" value="P:transmembrane transport"/>
    <property type="evidence" value="ECO:0007669"/>
    <property type="project" value="TreeGrafter"/>
</dbReference>